<evidence type="ECO:0000259" key="2">
    <source>
        <dbReference type="PROSITE" id="PS50234"/>
    </source>
</evidence>
<feature type="compositionally biased region" description="Low complexity" evidence="1">
    <location>
        <begin position="187"/>
        <end position="199"/>
    </location>
</feature>
<feature type="domain" description="VWFA" evidence="2">
    <location>
        <begin position="342"/>
        <end position="489"/>
    </location>
</feature>
<evidence type="ECO:0000256" key="1">
    <source>
        <dbReference type="SAM" id="MobiDB-lite"/>
    </source>
</evidence>
<dbReference type="GO" id="GO:0005829">
    <property type="term" value="C:cytosol"/>
    <property type="evidence" value="ECO:0007669"/>
    <property type="project" value="TreeGrafter"/>
</dbReference>
<dbReference type="InterPro" id="IPR036465">
    <property type="entry name" value="vWFA_dom_sf"/>
</dbReference>
<dbReference type="PANTHER" id="PTHR36846:SF1">
    <property type="entry name" value="PROTEIN VIAA"/>
    <property type="match status" value="1"/>
</dbReference>
<dbReference type="AlphaFoldDB" id="A0A6J4QVL2"/>
<feature type="region of interest" description="Disordered" evidence="1">
    <location>
        <begin position="155"/>
        <end position="202"/>
    </location>
</feature>
<dbReference type="PANTHER" id="PTHR36846">
    <property type="entry name" value="PROTEIN VIAA"/>
    <property type="match status" value="1"/>
</dbReference>
<reference evidence="3" key="1">
    <citation type="submission" date="2020-02" db="EMBL/GenBank/DDBJ databases">
        <authorList>
            <person name="Meier V. D."/>
        </authorList>
    </citation>
    <scope>NUCLEOTIDE SEQUENCE</scope>
    <source>
        <strain evidence="3">AVDCRST_MAG25</strain>
    </source>
</reference>
<organism evidence="3">
    <name type="scientific">uncultured Rubrobacteraceae bacterium</name>
    <dbReference type="NCBI Taxonomy" id="349277"/>
    <lineage>
        <taxon>Bacteria</taxon>
        <taxon>Bacillati</taxon>
        <taxon>Actinomycetota</taxon>
        <taxon>Rubrobacteria</taxon>
        <taxon>Rubrobacterales</taxon>
        <taxon>Rubrobacteraceae</taxon>
        <taxon>environmental samples</taxon>
    </lineage>
</organism>
<dbReference type="PROSITE" id="PS50234">
    <property type="entry name" value="VWFA"/>
    <property type="match status" value="1"/>
</dbReference>
<name>A0A6J4QVL2_9ACTN</name>
<accession>A0A6J4QVL2</accession>
<gene>
    <name evidence="3" type="ORF">AVDCRST_MAG25-197</name>
</gene>
<dbReference type="SUPFAM" id="SSF53300">
    <property type="entry name" value="vWA-like"/>
    <property type="match status" value="1"/>
</dbReference>
<dbReference type="SMART" id="SM00327">
    <property type="entry name" value="VWA"/>
    <property type="match status" value="1"/>
</dbReference>
<evidence type="ECO:0000313" key="3">
    <source>
        <dbReference type="EMBL" id="CAA9456606.1"/>
    </source>
</evidence>
<dbReference type="Pfam" id="PF13519">
    <property type="entry name" value="VWA_2"/>
    <property type="match status" value="1"/>
</dbReference>
<dbReference type="EMBL" id="CADCVI010000015">
    <property type="protein sequence ID" value="CAA9456606.1"/>
    <property type="molecule type" value="Genomic_DNA"/>
</dbReference>
<proteinExistence type="predicted"/>
<sequence>MARHHDLGDEGGPRIEDLLGLSLEDLEAIRSSMPQRAEEAPGPSEQNVLQDRFDGRLFGELYEASREIRVLAESEGAPETFPALLRDFFCVFYKAAPVLAPGENVDEPHRRQNRQFVEGLLGDEKTGVARLFTRLDPLSSGLATLAAGRRVLEELTGDPEPEDPSRQAEDPPPPQPREPGEDGPEEGVGAPAEGETAGGDPDEDLELAVRAAAGEALREAEDLQKALSGWGLSPSDLQKAPLAERFELARRLRGKDLRRLTDLVGRMRRLAAASRRKKERERREEVHSVTLGGDPARVLPAELAAGLASRNPLRRLDFYRRLAEEQVLSHELRAREPSGRGPVVALIDASGSMSGQKMEWAVAVALALVDEAGRRRRGEPGRRASVLFFNSGLVREVTFEPRERDARKLLEVAGVGAGGGTDYRPALTRAVEIARGSRHEGADLLIVTDALFRLPEGYVEELEGHKSRLGFKLYSVLIGAERQRAEEELGRYSEEVWSVADLAADGDGIAGSVFGRIS</sequence>
<dbReference type="Gene3D" id="3.40.50.410">
    <property type="entry name" value="von Willebrand factor, type A domain"/>
    <property type="match status" value="1"/>
</dbReference>
<protein>
    <recommendedName>
        <fullName evidence="2">VWFA domain-containing protein</fullName>
    </recommendedName>
</protein>
<dbReference type="InterPro" id="IPR002035">
    <property type="entry name" value="VWF_A"/>
</dbReference>